<gene>
    <name evidence="1" type="ORF">J5A51_08435</name>
</gene>
<dbReference type="EMBL" id="CP072370">
    <property type="protein sequence ID" value="QUB87473.1"/>
    <property type="molecule type" value="Genomic_DNA"/>
</dbReference>
<dbReference type="Proteomes" id="UP000682005">
    <property type="component" value="Chromosome 1"/>
</dbReference>
<evidence type="ECO:0008006" key="3">
    <source>
        <dbReference type="Google" id="ProtNLM"/>
    </source>
</evidence>
<dbReference type="RefSeq" id="WP_211811424.1">
    <property type="nucleotide sequence ID" value="NZ_CP072370.1"/>
</dbReference>
<keyword evidence="2" id="KW-1185">Reference proteome</keyword>
<reference evidence="1 2" key="1">
    <citation type="submission" date="2021-03" db="EMBL/GenBank/DDBJ databases">
        <title>Human Oral Microbial Genomes.</title>
        <authorList>
            <person name="Johnston C.D."/>
            <person name="Chen T."/>
            <person name="Dewhirst F.E."/>
        </authorList>
    </citation>
    <scope>NUCLEOTIDE SEQUENCE [LARGE SCALE GENOMIC DNA]</scope>
    <source>
        <strain evidence="1 2">W1435</strain>
    </source>
</reference>
<organism evidence="1 2">
    <name type="scientific">Prevotella fusca JCM 17724</name>
    <dbReference type="NCBI Taxonomy" id="1236517"/>
    <lineage>
        <taxon>Bacteria</taxon>
        <taxon>Pseudomonadati</taxon>
        <taxon>Bacteroidota</taxon>
        <taxon>Bacteroidia</taxon>
        <taxon>Bacteroidales</taxon>
        <taxon>Prevotellaceae</taxon>
        <taxon>Prevotella</taxon>
    </lineage>
</organism>
<accession>A0ABX7Y0K5</accession>
<evidence type="ECO:0000313" key="2">
    <source>
        <dbReference type="Proteomes" id="UP000682005"/>
    </source>
</evidence>
<evidence type="ECO:0000313" key="1">
    <source>
        <dbReference type="EMBL" id="QUB87473.1"/>
    </source>
</evidence>
<sequence>MTLFRVKHLQIKAKIRVKSKFATSSKSIGYGVVQEKVLNWTSKGRQLDLKRASIASQLGVFSKPKDHVLALSCMKIVYKYRVVWE</sequence>
<protein>
    <recommendedName>
        <fullName evidence="3">Transposase</fullName>
    </recommendedName>
</protein>
<proteinExistence type="predicted"/>
<name>A0ABX7Y0K5_9BACT</name>